<dbReference type="InterPro" id="IPR033452">
    <property type="entry name" value="GH30_C"/>
</dbReference>
<accession>A0A8J5MB06</accession>
<reference evidence="3" key="1">
    <citation type="submission" date="2021-01" db="EMBL/GenBank/DDBJ databases">
        <title>Phytophthora aleatoria, a newly-described species from Pinus radiata is distinct from Phytophthora cactorum isolates based on comparative genomics.</title>
        <authorList>
            <person name="Mcdougal R."/>
            <person name="Panda P."/>
            <person name="Williams N."/>
            <person name="Studholme D.J."/>
        </authorList>
    </citation>
    <scope>NUCLEOTIDE SEQUENCE</scope>
    <source>
        <strain evidence="3">NZFS 4037</strain>
    </source>
</reference>
<evidence type="ECO:0000256" key="1">
    <source>
        <dbReference type="PROSITE-ProRule" id="PRU00023"/>
    </source>
</evidence>
<dbReference type="PROSITE" id="PS50297">
    <property type="entry name" value="ANK_REP_REGION"/>
    <property type="match status" value="1"/>
</dbReference>
<proteinExistence type="predicted"/>
<dbReference type="InterPro" id="IPR002110">
    <property type="entry name" value="Ankyrin_rpt"/>
</dbReference>
<evidence type="ECO:0000313" key="3">
    <source>
        <dbReference type="EMBL" id="KAG6975706.1"/>
    </source>
</evidence>
<evidence type="ECO:0000313" key="4">
    <source>
        <dbReference type="Proteomes" id="UP000709295"/>
    </source>
</evidence>
<protein>
    <recommendedName>
        <fullName evidence="2">Glycosyl hydrolase family 30 beta sandwich domain-containing protein</fullName>
    </recommendedName>
</protein>
<keyword evidence="4" id="KW-1185">Reference proteome</keyword>
<sequence>MNRDNAAVTVSVKQTNSKTFTLSLPAHSMQTVILPASDATKIFASFKRYYDQLRDPSFASATTPLHVAVLNNDYNRVHRLINEGVDPNITDQVNAALFSCFLAPCVTY</sequence>
<evidence type="ECO:0000259" key="2">
    <source>
        <dbReference type="Pfam" id="PF17189"/>
    </source>
</evidence>
<dbReference type="Pfam" id="PF00023">
    <property type="entry name" value="Ank"/>
    <property type="match status" value="1"/>
</dbReference>
<gene>
    <name evidence="3" type="ORF">JG688_00002078</name>
</gene>
<dbReference type="AlphaFoldDB" id="A0A8J5MB06"/>
<dbReference type="PROSITE" id="PS50088">
    <property type="entry name" value="ANK_REPEAT"/>
    <property type="match status" value="1"/>
</dbReference>
<name>A0A8J5MB06_9STRA</name>
<keyword evidence="1" id="KW-0040">ANK repeat</keyword>
<feature type="domain" description="Glycosyl hydrolase family 30 beta sandwich" evidence="2">
    <location>
        <begin position="1"/>
        <end position="32"/>
    </location>
</feature>
<dbReference type="EMBL" id="JAENGY010000052">
    <property type="protein sequence ID" value="KAG6975706.1"/>
    <property type="molecule type" value="Genomic_DNA"/>
</dbReference>
<organism evidence="3 4">
    <name type="scientific">Phytophthora aleatoria</name>
    <dbReference type="NCBI Taxonomy" id="2496075"/>
    <lineage>
        <taxon>Eukaryota</taxon>
        <taxon>Sar</taxon>
        <taxon>Stramenopiles</taxon>
        <taxon>Oomycota</taxon>
        <taxon>Peronosporomycetes</taxon>
        <taxon>Peronosporales</taxon>
        <taxon>Peronosporaceae</taxon>
        <taxon>Phytophthora</taxon>
    </lineage>
</organism>
<dbReference type="Pfam" id="PF17189">
    <property type="entry name" value="Glyco_hydro_30C"/>
    <property type="match status" value="1"/>
</dbReference>
<comment type="caution">
    <text evidence="3">The sequence shown here is derived from an EMBL/GenBank/DDBJ whole genome shotgun (WGS) entry which is preliminary data.</text>
</comment>
<feature type="repeat" description="ANK" evidence="1">
    <location>
        <begin position="60"/>
        <end position="92"/>
    </location>
</feature>
<dbReference type="Proteomes" id="UP000709295">
    <property type="component" value="Unassembled WGS sequence"/>
</dbReference>